<gene>
    <name evidence="3" type="ORF">QBZ16_001304</name>
</gene>
<evidence type="ECO:0000313" key="4">
    <source>
        <dbReference type="Proteomes" id="UP001255856"/>
    </source>
</evidence>
<dbReference type="InterPro" id="IPR008907">
    <property type="entry name" value="TPP/p25"/>
</dbReference>
<sequence length="278" mass="30540">MRGKSEAEAQACVLAHFTKADRDRDSRLSYEEFEVFYALITKPSLRVVLARSIPEEIKQLYGLFSAVSTNTGRQGVTNTQFVKLIRTCQGLETTEVTALDIIFAKAKAQGERVLNFDEFVEALDQVADKADVDVETVIQKLIAAHNSLREVYEQFSAFGRSRSVTPEEKAGLRQISDQGRSLDGTRFAKLCRDAGLVGSGKSKPSASAVELAFAKVKPKMARRITFKEFVTALKLLAQGVNVPEDEFLEKVAACSAPSLNGITTPENSLNYPLQNALV</sequence>
<dbReference type="GO" id="GO:0032273">
    <property type="term" value="P:positive regulation of protein polymerization"/>
    <property type="evidence" value="ECO:0007669"/>
    <property type="project" value="TreeGrafter"/>
</dbReference>
<dbReference type="SUPFAM" id="SSF47473">
    <property type="entry name" value="EF-hand"/>
    <property type="match status" value="2"/>
</dbReference>
<evidence type="ECO:0000256" key="1">
    <source>
        <dbReference type="ARBA" id="ARBA00010994"/>
    </source>
</evidence>
<dbReference type="PROSITE" id="PS50222">
    <property type="entry name" value="EF_HAND_2"/>
    <property type="match status" value="1"/>
</dbReference>
<dbReference type="Proteomes" id="UP001255856">
    <property type="component" value="Unassembled WGS sequence"/>
</dbReference>
<protein>
    <recommendedName>
        <fullName evidence="2">EF-hand domain-containing protein</fullName>
    </recommendedName>
</protein>
<dbReference type="EMBL" id="JASFZW010000012">
    <property type="protein sequence ID" value="KAK2075968.1"/>
    <property type="molecule type" value="Genomic_DNA"/>
</dbReference>
<dbReference type="Gene3D" id="1.10.238.10">
    <property type="entry name" value="EF-hand"/>
    <property type="match status" value="2"/>
</dbReference>
<organism evidence="3 4">
    <name type="scientific">Prototheca wickerhamii</name>
    <dbReference type="NCBI Taxonomy" id="3111"/>
    <lineage>
        <taxon>Eukaryota</taxon>
        <taxon>Viridiplantae</taxon>
        <taxon>Chlorophyta</taxon>
        <taxon>core chlorophytes</taxon>
        <taxon>Trebouxiophyceae</taxon>
        <taxon>Chlorellales</taxon>
        <taxon>Chlorellaceae</taxon>
        <taxon>Prototheca</taxon>
    </lineage>
</organism>
<accession>A0AAD9IDK3</accession>
<feature type="domain" description="EF-hand" evidence="2">
    <location>
        <begin position="8"/>
        <end position="43"/>
    </location>
</feature>
<evidence type="ECO:0000259" key="2">
    <source>
        <dbReference type="PROSITE" id="PS50222"/>
    </source>
</evidence>
<comment type="caution">
    <text evidence="3">The sequence shown here is derived from an EMBL/GenBank/DDBJ whole genome shotgun (WGS) entry which is preliminary data.</text>
</comment>
<name>A0AAD9IDK3_PROWI</name>
<dbReference type="GO" id="GO:0005874">
    <property type="term" value="C:microtubule"/>
    <property type="evidence" value="ECO:0007669"/>
    <property type="project" value="TreeGrafter"/>
</dbReference>
<reference evidence="3" key="1">
    <citation type="submission" date="2021-01" db="EMBL/GenBank/DDBJ databases">
        <authorList>
            <person name="Eckstrom K.M.E."/>
        </authorList>
    </citation>
    <scope>NUCLEOTIDE SEQUENCE</scope>
    <source>
        <strain evidence="3">UVCC 0001</strain>
    </source>
</reference>
<dbReference type="GO" id="GO:0005509">
    <property type="term" value="F:calcium ion binding"/>
    <property type="evidence" value="ECO:0007669"/>
    <property type="project" value="InterPro"/>
</dbReference>
<dbReference type="GO" id="GO:0046785">
    <property type="term" value="P:microtubule polymerization"/>
    <property type="evidence" value="ECO:0007669"/>
    <property type="project" value="InterPro"/>
</dbReference>
<dbReference type="InterPro" id="IPR011992">
    <property type="entry name" value="EF-hand-dom_pair"/>
</dbReference>
<dbReference type="AlphaFoldDB" id="A0AAD9IDK3"/>
<dbReference type="InterPro" id="IPR002048">
    <property type="entry name" value="EF_hand_dom"/>
</dbReference>
<evidence type="ECO:0000313" key="3">
    <source>
        <dbReference type="EMBL" id="KAK2075968.1"/>
    </source>
</evidence>
<dbReference type="PANTHER" id="PTHR12932">
    <property type="entry name" value="P25 ALPHA-RELATED"/>
    <property type="match status" value="1"/>
</dbReference>
<dbReference type="PANTHER" id="PTHR12932:SF9">
    <property type="entry name" value="TUBULIN POLYMERIZATION-PROMOTING PROTEIN HOMOLOG"/>
    <property type="match status" value="1"/>
</dbReference>
<proteinExistence type="inferred from homology"/>
<dbReference type="Pfam" id="PF05517">
    <property type="entry name" value="p25-alpha"/>
    <property type="match status" value="2"/>
</dbReference>
<dbReference type="GO" id="GO:0015631">
    <property type="term" value="F:tubulin binding"/>
    <property type="evidence" value="ECO:0007669"/>
    <property type="project" value="InterPro"/>
</dbReference>
<comment type="similarity">
    <text evidence="1">Belongs to the TPPP family.</text>
</comment>
<dbReference type="GO" id="GO:0001578">
    <property type="term" value="P:microtubule bundle formation"/>
    <property type="evidence" value="ECO:0007669"/>
    <property type="project" value="TreeGrafter"/>
</dbReference>
<keyword evidence="4" id="KW-1185">Reference proteome</keyword>